<dbReference type="Gene3D" id="1.20.272.10">
    <property type="match status" value="1"/>
</dbReference>
<dbReference type="Pfam" id="PF22608">
    <property type="entry name" value="DNAX_ATPase_lid"/>
    <property type="match status" value="1"/>
</dbReference>
<dbReference type="PRINTS" id="PR00300">
    <property type="entry name" value="CLPPROTEASEA"/>
</dbReference>
<keyword evidence="3" id="KW-0479">Metal-binding</keyword>
<dbReference type="InterPro" id="IPR008921">
    <property type="entry name" value="DNA_pol3_clamp-load_cplx_C"/>
</dbReference>
<dbReference type="Gene3D" id="3.40.50.300">
    <property type="entry name" value="P-loop containing nucleotide triphosphate hydrolases"/>
    <property type="match status" value="1"/>
</dbReference>
<dbReference type="PANTHER" id="PTHR11669:SF0">
    <property type="entry name" value="PROTEIN STICHEL-LIKE 2"/>
    <property type="match status" value="1"/>
</dbReference>
<organism evidence="11">
    <name type="scientific">gut metagenome</name>
    <dbReference type="NCBI Taxonomy" id="749906"/>
    <lineage>
        <taxon>unclassified sequences</taxon>
        <taxon>metagenomes</taxon>
        <taxon>organismal metagenomes</taxon>
    </lineage>
</organism>
<evidence type="ECO:0000256" key="3">
    <source>
        <dbReference type="ARBA" id="ARBA00022723"/>
    </source>
</evidence>
<comment type="caution">
    <text evidence="11">The sequence shown here is derived from an EMBL/GenBank/DDBJ whole genome shotgun (WGS) entry which is preliminary data.</text>
</comment>
<dbReference type="SMART" id="SM00382">
    <property type="entry name" value="AAA"/>
    <property type="match status" value="1"/>
</dbReference>
<dbReference type="GO" id="GO:0009360">
    <property type="term" value="C:DNA polymerase III complex"/>
    <property type="evidence" value="ECO:0007669"/>
    <property type="project" value="InterPro"/>
</dbReference>
<dbReference type="GO" id="GO:0005524">
    <property type="term" value="F:ATP binding"/>
    <property type="evidence" value="ECO:0007669"/>
    <property type="project" value="UniProtKB-KW"/>
</dbReference>
<name>J9GBW1_9ZZZZ</name>
<dbReference type="InterPro" id="IPR045085">
    <property type="entry name" value="HLD_clamp_pol_III_gamma_tau"/>
</dbReference>
<evidence type="ECO:0000256" key="2">
    <source>
        <dbReference type="ARBA" id="ARBA00012417"/>
    </source>
</evidence>
<dbReference type="InterPro" id="IPR001270">
    <property type="entry name" value="ClpA/B"/>
</dbReference>
<accession>J9GBW1</accession>
<feature type="domain" description="AAA+ ATPase" evidence="10">
    <location>
        <begin position="38"/>
        <end position="181"/>
    </location>
</feature>
<dbReference type="EC" id="2.7.7.7" evidence="2"/>
<dbReference type="GO" id="GO:0006261">
    <property type="term" value="P:DNA-templated DNA replication"/>
    <property type="evidence" value="ECO:0007669"/>
    <property type="project" value="TreeGrafter"/>
</dbReference>
<dbReference type="InterPro" id="IPR027417">
    <property type="entry name" value="P-loop_NTPase"/>
</dbReference>
<keyword evidence="7" id="KW-0239">DNA-directed DNA polymerase</keyword>
<dbReference type="CDD" id="cd00009">
    <property type="entry name" value="AAA"/>
    <property type="match status" value="1"/>
</dbReference>
<evidence type="ECO:0000256" key="1">
    <source>
        <dbReference type="ARBA" id="ARBA00006360"/>
    </source>
</evidence>
<dbReference type="InterPro" id="IPR050238">
    <property type="entry name" value="DNA_Rep/Repair_Clamp_Loader"/>
</dbReference>
<keyword evidence="4" id="KW-0547">Nucleotide-binding</keyword>
<keyword evidence="6" id="KW-0067">ATP-binding</keyword>
<comment type="similarity">
    <text evidence="1">Belongs to the DnaX/STICHEL family.</text>
</comment>
<keyword evidence="5" id="KW-0862">Zinc</keyword>
<proteinExistence type="inferred from homology"/>
<feature type="region of interest" description="Disordered" evidence="9">
    <location>
        <begin position="381"/>
        <end position="432"/>
    </location>
</feature>
<comment type="catalytic activity">
    <reaction evidence="8">
        <text>DNA(n) + a 2'-deoxyribonucleoside 5'-triphosphate = DNA(n+1) + diphosphate</text>
        <dbReference type="Rhea" id="RHEA:22508"/>
        <dbReference type="Rhea" id="RHEA-COMP:17339"/>
        <dbReference type="Rhea" id="RHEA-COMP:17340"/>
        <dbReference type="ChEBI" id="CHEBI:33019"/>
        <dbReference type="ChEBI" id="CHEBI:61560"/>
        <dbReference type="ChEBI" id="CHEBI:173112"/>
        <dbReference type="EC" id="2.7.7.7"/>
    </reaction>
</comment>
<gene>
    <name evidence="11" type="ORF">EVA_12647</name>
</gene>
<evidence type="ECO:0000256" key="8">
    <source>
        <dbReference type="ARBA" id="ARBA00049244"/>
    </source>
</evidence>
<dbReference type="Gene3D" id="1.10.8.60">
    <property type="match status" value="1"/>
</dbReference>
<keyword evidence="7" id="KW-0808">Transferase</keyword>
<dbReference type="Pfam" id="PF13177">
    <property type="entry name" value="DNA_pol3_delta2"/>
    <property type="match status" value="1"/>
</dbReference>
<evidence type="ECO:0000259" key="10">
    <source>
        <dbReference type="SMART" id="SM00382"/>
    </source>
</evidence>
<dbReference type="CDD" id="cd18137">
    <property type="entry name" value="HLD_clamp_pol_III_gamma_tau"/>
    <property type="match status" value="1"/>
</dbReference>
<evidence type="ECO:0000256" key="5">
    <source>
        <dbReference type="ARBA" id="ARBA00022833"/>
    </source>
</evidence>
<feature type="compositionally biased region" description="Low complexity" evidence="9">
    <location>
        <begin position="419"/>
        <end position="432"/>
    </location>
</feature>
<dbReference type="GO" id="GO:0046872">
    <property type="term" value="F:metal ion binding"/>
    <property type="evidence" value="ECO:0007669"/>
    <property type="project" value="UniProtKB-KW"/>
</dbReference>
<dbReference type="NCBIfam" id="TIGR01128">
    <property type="entry name" value="holA"/>
    <property type="match status" value="1"/>
</dbReference>
<keyword evidence="7" id="KW-0548">Nucleotidyltransferase</keyword>
<dbReference type="GO" id="GO:0003887">
    <property type="term" value="F:DNA-directed DNA polymerase activity"/>
    <property type="evidence" value="ECO:0007669"/>
    <property type="project" value="UniProtKB-KW"/>
</dbReference>
<evidence type="ECO:0000313" key="11">
    <source>
        <dbReference type="EMBL" id="EJW99247.1"/>
    </source>
</evidence>
<sequence>MDKYIVSARKYRPATFDSVIGQHTLTTTLKNAIEQKKLAHAYLFCGPRGVGKTTCARIFAKTINCLEPQENGEACDHCESCQAFNEQRSYNVYELDAASNNSVDDIRELIEQVQVPPQLGKYKVFIIDEVHMLSPAAFNAFLKTLEEPPAHAIFILATTEKHKILPTILSRCQIYDFSRMTVNDMMQHLEYVAKQESITYEAEALHVIAEKADGGMRDALSIFDQVASYCEGNITYEKVIEDLNVLDYDEYFSTTDLLLKGDIPQTMLRLNHILSKGFEANYFIGGLASHFRNLLMSREEATLPLLDVSEKVQQRYHEQALRCEPKLLYRVLKLCNDCDINYRTARNKRLLVEITLIQVAQVATGDEDAGCGRRPTRRLKPIFQTTSIPQPAVQAPQPSRESRAAYQPATAQQVDTTPSQVSEQSRAAQASASLMQQLGNTATGHKPSRGARTLSISALRTQYHNHMQPGTNTVQSVTQTTNPPHGSSPISSRLEYPFTVDQLTYYWYSFAQNLPKEQTAMAGRMKSMKPQISENWLIEVEVENEMVEQYMHELQIPLMNYLRTNLRNDAITLKFHITANNVTRAFSRTEQFKEMLEECTALATLKEKLNLELA</sequence>
<feature type="compositionally biased region" description="Polar residues" evidence="9">
    <location>
        <begin position="409"/>
        <end position="418"/>
    </location>
</feature>
<dbReference type="InterPro" id="IPR003593">
    <property type="entry name" value="AAA+_ATPase"/>
</dbReference>
<dbReference type="NCBIfam" id="NF004046">
    <property type="entry name" value="PRK05563.1"/>
    <property type="match status" value="1"/>
</dbReference>
<evidence type="ECO:0000256" key="7">
    <source>
        <dbReference type="ARBA" id="ARBA00022932"/>
    </source>
</evidence>
<dbReference type="SUPFAM" id="SSF48019">
    <property type="entry name" value="post-AAA+ oligomerization domain-like"/>
    <property type="match status" value="1"/>
</dbReference>
<evidence type="ECO:0000256" key="9">
    <source>
        <dbReference type="SAM" id="MobiDB-lite"/>
    </source>
</evidence>
<dbReference type="PANTHER" id="PTHR11669">
    <property type="entry name" value="REPLICATION FACTOR C / DNA POLYMERASE III GAMMA-TAU SUBUNIT"/>
    <property type="match status" value="1"/>
</dbReference>
<dbReference type="GO" id="GO:0003677">
    <property type="term" value="F:DNA binding"/>
    <property type="evidence" value="ECO:0007669"/>
    <property type="project" value="InterPro"/>
</dbReference>
<evidence type="ECO:0000256" key="4">
    <source>
        <dbReference type="ARBA" id="ARBA00022741"/>
    </source>
</evidence>
<reference evidence="11" key="1">
    <citation type="journal article" date="2012" name="PLoS ONE">
        <title>Gene sets for utilization of primary and secondary nutrition supplies in the distal gut of endangered iberian lynx.</title>
        <authorList>
            <person name="Alcaide M."/>
            <person name="Messina E."/>
            <person name="Richter M."/>
            <person name="Bargiela R."/>
            <person name="Peplies J."/>
            <person name="Huws S.A."/>
            <person name="Newbold C.J."/>
            <person name="Golyshin P.N."/>
            <person name="Simon M.A."/>
            <person name="Lopez G."/>
            <person name="Yakimov M.M."/>
            <person name="Ferrer M."/>
        </authorList>
    </citation>
    <scope>NUCLEOTIDE SEQUENCE</scope>
</reference>
<dbReference type="NCBIfam" id="TIGR02397">
    <property type="entry name" value="dnaX_nterm"/>
    <property type="match status" value="1"/>
</dbReference>
<dbReference type="NCBIfam" id="NF011531">
    <property type="entry name" value="PRK14971.1"/>
    <property type="match status" value="1"/>
</dbReference>
<dbReference type="InterPro" id="IPR005790">
    <property type="entry name" value="DNA_polIII_delta"/>
</dbReference>
<dbReference type="EMBL" id="AMCI01003897">
    <property type="protein sequence ID" value="EJW99247.1"/>
    <property type="molecule type" value="Genomic_DNA"/>
</dbReference>
<dbReference type="FunFam" id="3.40.50.300:FF:000014">
    <property type="entry name" value="DNA polymerase III subunit gamma/tau"/>
    <property type="match status" value="1"/>
</dbReference>
<evidence type="ECO:0000256" key="6">
    <source>
        <dbReference type="ARBA" id="ARBA00022840"/>
    </source>
</evidence>
<dbReference type="AlphaFoldDB" id="J9GBW1"/>
<dbReference type="InterPro" id="IPR012763">
    <property type="entry name" value="DNA_pol_III_sug/sutau_N"/>
</dbReference>
<dbReference type="FunFam" id="1.10.8.60:FF:000013">
    <property type="entry name" value="DNA polymerase III subunit gamma/tau"/>
    <property type="match status" value="1"/>
</dbReference>
<protein>
    <recommendedName>
        <fullName evidence="2">DNA-directed DNA polymerase</fullName>
        <ecNumber evidence="2">2.7.7.7</ecNumber>
    </recommendedName>
</protein>
<dbReference type="SUPFAM" id="SSF52540">
    <property type="entry name" value="P-loop containing nucleoside triphosphate hydrolases"/>
    <property type="match status" value="1"/>
</dbReference>